<feature type="transmembrane region" description="Helical" evidence="1">
    <location>
        <begin position="326"/>
        <end position="347"/>
    </location>
</feature>
<feature type="transmembrane region" description="Helical" evidence="1">
    <location>
        <begin position="359"/>
        <end position="386"/>
    </location>
</feature>
<protein>
    <submittedName>
        <fullName evidence="3">M20/M25/M40 family metallo-hydrolase</fullName>
    </submittedName>
</protein>
<evidence type="ECO:0000259" key="2">
    <source>
        <dbReference type="Pfam" id="PF04389"/>
    </source>
</evidence>
<name>A0ABZ2MD22_9BACT</name>
<keyword evidence="1" id="KW-1133">Transmembrane helix</keyword>
<keyword evidence="4" id="KW-1185">Reference proteome</keyword>
<evidence type="ECO:0000256" key="1">
    <source>
        <dbReference type="SAM" id="Phobius"/>
    </source>
</evidence>
<dbReference type="EMBL" id="CP089984">
    <property type="protein sequence ID" value="WXB20353.1"/>
    <property type="molecule type" value="Genomic_DNA"/>
</dbReference>
<dbReference type="PANTHER" id="PTHR12147:SF26">
    <property type="entry name" value="PEPTIDASE M28 DOMAIN-CONTAINING PROTEIN"/>
    <property type="match status" value="1"/>
</dbReference>
<organism evidence="3 4">
    <name type="scientific">Pendulispora albinea</name>
    <dbReference type="NCBI Taxonomy" id="2741071"/>
    <lineage>
        <taxon>Bacteria</taxon>
        <taxon>Pseudomonadati</taxon>
        <taxon>Myxococcota</taxon>
        <taxon>Myxococcia</taxon>
        <taxon>Myxococcales</taxon>
        <taxon>Sorangiineae</taxon>
        <taxon>Pendulisporaceae</taxon>
        <taxon>Pendulispora</taxon>
    </lineage>
</organism>
<proteinExistence type="predicted"/>
<dbReference type="PANTHER" id="PTHR12147">
    <property type="entry name" value="METALLOPEPTIDASE M28 FAMILY MEMBER"/>
    <property type="match status" value="1"/>
</dbReference>
<feature type="transmembrane region" description="Helical" evidence="1">
    <location>
        <begin position="539"/>
        <end position="558"/>
    </location>
</feature>
<sequence>MGAAARPRAWVVALALGVLLAAVWVSARPPAPVAEDAPAADFSAMRARAVLERLVGNGVPHPTGSEANARVREAIVAELTQLGYAPEVTARFVCGKFRSCATVRNVVARLEGRETGKAVMLASHYDSEDAAPGAADDGAGVAAMLEIARAVRVGPAPRRPVLFLFDEGEEDGLLGAQAFVDHDARARDVGAVVNFEARGTSGASLLFEMRGGSGWLADSYRRARRPRTSSLFAAIYELLPNDTDLTVFAAKGIPGVNFGIIGEPTRYHTPLDDLAHLDVASLQHHGDNGLSMLRALAEADLEAPPASAAVFFDVLGTYVIAWPQRWALPLSGVVALATALGAGLALRKGSVRKGDLGRGALAWVAGVLGAPLAAGALAMCGVAPRLWDAHPAPFLVGSVVLGMASPFVAARALFRAAEDGAPSAEGAQTASSWWGAAMGASALAVAVSVALPGASYLFALPAAAAACVALATRGAIHRWPTTAIAAPVLAAGLAWFPVLLVLYDALGTPAGAAIACGVAFVLAPAAMLAAGLAQPTARIAAAGALGASVAAAVVAAVLPHESPAAPESVLVTWHEDGDTGRARWLVAPESDDRLASAIRSAAPFGPRAENPFPWSTRRAFVADAPAQMQTHLPPPAVTIVDRHLEGHRQRVSLHIASARGARELALYAAPSASIASMSVQGTTVPTRDARARTAEGWLALTVQGSGPEGATVELVLEGDADTRLIVADRTPGLPAGNSPAQARTASEVTVDDADSTFVTRNVILPRTARAQLEELEP</sequence>
<reference evidence="3 4" key="1">
    <citation type="submission" date="2021-12" db="EMBL/GenBank/DDBJ databases">
        <title>Discovery of the Pendulisporaceae a myxobacterial family with distinct sporulation behavior and unique specialized metabolism.</title>
        <authorList>
            <person name="Garcia R."/>
            <person name="Popoff A."/>
            <person name="Bader C.D."/>
            <person name="Loehr J."/>
            <person name="Walesch S."/>
            <person name="Walt C."/>
            <person name="Boldt J."/>
            <person name="Bunk B."/>
            <person name="Haeckl F.J.F.P.J."/>
            <person name="Gunesch A.P."/>
            <person name="Birkelbach J."/>
            <person name="Nuebel U."/>
            <person name="Pietschmann T."/>
            <person name="Bach T."/>
            <person name="Mueller R."/>
        </authorList>
    </citation>
    <scope>NUCLEOTIDE SEQUENCE [LARGE SCALE GENOMIC DNA]</scope>
    <source>
        <strain evidence="3 4">MSr11954</strain>
    </source>
</reference>
<evidence type="ECO:0000313" key="4">
    <source>
        <dbReference type="Proteomes" id="UP001370348"/>
    </source>
</evidence>
<accession>A0ABZ2MD22</accession>
<dbReference type="SUPFAM" id="SSF53187">
    <property type="entry name" value="Zn-dependent exopeptidases"/>
    <property type="match status" value="1"/>
</dbReference>
<dbReference type="Pfam" id="PF04389">
    <property type="entry name" value="Peptidase_M28"/>
    <property type="match status" value="1"/>
</dbReference>
<feature type="transmembrane region" description="Helical" evidence="1">
    <location>
        <begin position="483"/>
        <end position="503"/>
    </location>
</feature>
<evidence type="ECO:0000313" key="3">
    <source>
        <dbReference type="EMBL" id="WXB20353.1"/>
    </source>
</evidence>
<feature type="transmembrane region" description="Helical" evidence="1">
    <location>
        <begin position="457"/>
        <end position="476"/>
    </location>
</feature>
<dbReference type="RefSeq" id="WP_394829944.1">
    <property type="nucleotide sequence ID" value="NZ_CP089984.1"/>
</dbReference>
<feature type="transmembrane region" description="Helical" evidence="1">
    <location>
        <begin position="392"/>
        <end position="413"/>
    </location>
</feature>
<dbReference type="Proteomes" id="UP001370348">
    <property type="component" value="Chromosome"/>
</dbReference>
<feature type="transmembrane region" description="Helical" evidence="1">
    <location>
        <begin position="433"/>
        <end position="451"/>
    </location>
</feature>
<feature type="domain" description="Peptidase M28" evidence="2">
    <location>
        <begin position="105"/>
        <end position="290"/>
    </location>
</feature>
<dbReference type="InterPro" id="IPR045175">
    <property type="entry name" value="M28_fam"/>
</dbReference>
<keyword evidence="1" id="KW-0812">Transmembrane</keyword>
<gene>
    <name evidence="3" type="ORF">LZC94_06280</name>
</gene>
<dbReference type="Gene3D" id="3.40.630.10">
    <property type="entry name" value="Zn peptidases"/>
    <property type="match status" value="1"/>
</dbReference>
<keyword evidence="1" id="KW-0472">Membrane</keyword>
<feature type="transmembrane region" description="Helical" evidence="1">
    <location>
        <begin position="509"/>
        <end position="532"/>
    </location>
</feature>
<dbReference type="InterPro" id="IPR007484">
    <property type="entry name" value="Peptidase_M28"/>
</dbReference>